<proteinExistence type="predicted"/>
<dbReference type="AlphaFoldDB" id="W3A0A2"/>
<gene>
    <name evidence="1" type="ORF">F442_02027</name>
</gene>
<comment type="caution">
    <text evidence="1">The sequence shown here is derived from an EMBL/GenBank/DDBJ whole genome shotgun (WGS) entry which is preliminary data.</text>
</comment>
<evidence type="ECO:0000313" key="1">
    <source>
        <dbReference type="EMBL" id="ETP53062.1"/>
    </source>
</evidence>
<accession>W3A0A2</accession>
<organism evidence="1 2">
    <name type="scientific">Phytophthora nicotianae P10297</name>
    <dbReference type="NCBI Taxonomy" id="1317064"/>
    <lineage>
        <taxon>Eukaryota</taxon>
        <taxon>Sar</taxon>
        <taxon>Stramenopiles</taxon>
        <taxon>Oomycota</taxon>
        <taxon>Peronosporomycetes</taxon>
        <taxon>Peronosporales</taxon>
        <taxon>Peronosporaceae</taxon>
        <taxon>Phytophthora</taxon>
    </lineage>
</organism>
<sequence length="80" mass="9233">MPPICRVISPSAAYVRNLSMIFETKELPQQVMVAKREIQHWLQVQKQLTASIPAYNKVVMERRIALPLIITSFVFLSDFT</sequence>
<protein>
    <submittedName>
        <fullName evidence="1">Uncharacterized protein</fullName>
    </submittedName>
</protein>
<name>W3A0A2_PHYNI</name>
<evidence type="ECO:0000313" key="2">
    <source>
        <dbReference type="Proteomes" id="UP000018948"/>
    </source>
</evidence>
<dbReference type="Proteomes" id="UP000018948">
    <property type="component" value="Unassembled WGS sequence"/>
</dbReference>
<dbReference type="EMBL" id="ANIY01000400">
    <property type="protein sequence ID" value="ETP53062.1"/>
    <property type="molecule type" value="Genomic_DNA"/>
</dbReference>
<reference evidence="1 2" key="1">
    <citation type="submission" date="2013-11" db="EMBL/GenBank/DDBJ databases">
        <title>The Genome Sequence of Phytophthora parasitica P10297.</title>
        <authorList>
            <consortium name="The Broad Institute Genomics Platform"/>
            <person name="Russ C."/>
            <person name="Tyler B."/>
            <person name="Panabieres F."/>
            <person name="Shan W."/>
            <person name="Tripathy S."/>
            <person name="Grunwald N."/>
            <person name="Machado M."/>
            <person name="Johnson C.S."/>
            <person name="Walker B."/>
            <person name="Young S.K."/>
            <person name="Zeng Q."/>
            <person name="Gargeya S."/>
            <person name="Fitzgerald M."/>
            <person name="Haas B."/>
            <person name="Abouelleil A."/>
            <person name="Allen A.W."/>
            <person name="Alvarado L."/>
            <person name="Arachchi H.M."/>
            <person name="Berlin A.M."/>
            <person name="Chapman S.B."/>
            <person name="Gainer-Dewar J."/>
            <person name="Goldberg J."/>
            <person name="Griggs A."/>
            <person name="Gujja S."/>
            <person name="Hansen M."/>
            <person name="Howarth C."/>
            <person name="Imamovic A."/>
            <person name="Ireland A."/>
            <person name="Larimer J."/>
            <person name="McCowan C."/>
            <person name="Murphy C."/>
            <person name="Pearson M."/>
            <person name="Poon T.W."/>
            <person name="Priest M."/>
            <person name="Roberts A."/>
            <person name="Saif S."/>
            <person name="Shea T."/>
            <person name="Sisk P."/>
            <person name="Sykes S."/>
            <person name="Wortman J."/>
            <person name="Nusbaum C."/>
            <person name="Birren B."/>
        </authorList>
    </citation>
    <scope>NUCLEOTIDE SEQUENCE [LARGE SCALE GENOMIC DNA]</scope>
    <source>
        <strain evidence="1 2">P10297</strain>
    </source>
</reference>